<dbReference type="PANTHER" id="PTHR35802:SF1">
    <property type="entry name" value="PROTEASE SYNTHASE AND SPORULATION PROTEIN PAI 2"/>
    <property type="match status" value="1"/>
</dbReference>
<dbReference type="Proteomes" id="UP000094569">
    <property type="component" value="Unassembled WGS sequence"/>
</dbReference>
<accession>A0A1E3BB94</accession>
<comment type="caution">
    <text evidence="6">The sequence shown here is derived from an EMBL/GenBank/DDBJ whole genome shotgun (WGS) entry which is preliminary data.</text>
</comment>
<dbReference type="PROSITE" id="PS50048">
    <property type="entry name" value="ZN2_CY6_FUNGAL_2"/>
    <property type="match status" value="1"/>
</dbReference>
<dbReference type="GO" id="GO:0000981">
    <property type="term" value="F:DNA-binding transcription factor activity, RNA polymerase II-specific"/>
    <property type="evidence" value="ECO:0007669"/>
    <property type="project" value="InterPro"/>
</dbReference>
<dbReference type="OrthoDB" id="5130013at2759"/>
<sequence length="749" mass="83491">MHLRPGHAEARIPVLQQLIRENPLGILTTAIKSPTHPFLQSSHIPFLLDVPENSSEDNPGTLRGHVAKQNPQAKALIDALTATQSEKNDAETVELPDEVLVLFNGPHHHYVTPKFYTETKPATGKVVPTWNYSAVQAYGKIKVYCDSKSDVTGGFLQKQIEDLSQHAETGVMGYASPWKVADAPENYVQLLKKNIIGIEIRIERLQGKFKMSQEMGKGDREGVIEGFGKLGTETGEGIAKTVPITLLRKNCGDNIPVLPTHQPYHGKSGHNKRIKYAMINPCYTCRRRHVQCDRSKVPCAKCEKAGLECTDKRPLRWVKGMAIRGNLQGMSVEDASKAVARSDRVPVGLGDTAVGSLDRTSRFYLDYYNDRICKLFIVYDSNKNPFRSLISLAVNDKTLLKAVLALAAQHKANTGYSDQSEQSSSSLTISHRDALAFKHQAIQGLSQAVQDVTLCRQDTTLASIFLLIFLDLLESGSDRWNVHLEGAKSLISLNHPFGNDNPGQTVQEIRNFVAKQIYSIETLGATFVRPKLLSQFAPPGMLPQDTVEQSFLGCPEYLLHAIQYISHQRDVIAGLDTNTLDTVPIEIHIQNLTTVLDSIQQFDCYLWASTLPHQSQVHDTNKLCILSQAYKLGALLYGQRVLDALTNQTTAQDDLLYELIGVIGSLRSDYSLFKCILWPICIAALESPWPAQREFLTACLDKFWQDTMCLNAVNAGKIVQQYWQWADGQGQESRWIFHIGFLGGDWLLI</sequence>
<evidence type="ECO:0000256" key="1">
    <source>
        <dbReference type="ARBA" id="ARBA00023015"/>
    </source>
</evidence>
<keyword evidence="3" id="KW-0804">Transcription</keyword>
<dbReference type="Pfam" id="PF04299">
    <property type="entry name" value="FMN_bind_2"/>
    <property type="match status" value="1"/>
</dbReference>
<dbReference type="EMBL" id="JXNT01000006">
    <property type="protein sequence ID" value="ODM18209.1"/>
    <property type="molecule type" value="Genomic_DNA"/>
</dbReference>
<keyword evidence="2" id="KW-0238">DNA-binding</keyword>
<dbReference type="Pfam" id="PF00172">
    <property type="entry name" value="Zn_clus"/>
    <property type="match status" value="1"/>
</dbReference>
<dbReference type="Gene3D" id="2.30.110.10">
    <property type="entry name" value="Electron Transport, Fmn-binding Protein, Chain A"/>
    <property type="match status" value="1"/>
</dbReference>
<dbReference type="AlphaFoldDB" id="A0A1E3BB94"/>
<gene>
    <name evidence="6" type="ORF">SI65_06080</name>
</gene>
<dbReference type="SUPFAM" id="SSF57701">
    <property type="entry name" value="Zn2/Cys6 DNA-binding domain"/>
    <property type="match status" value="1"/>
</dbReference>
<dbReference type="GO" id="GO:0003677">
    <property type="term" value="F:DNA binding"/>
    <property type="evidence" value="ECO:0007669"/>
    <property type="project" value="UniProtKB-KW"/>
</dbReference>
<keyword evidence="7" id="KW-1185">Reference proteome</keyword>
<keyword evidence="1" id="KW-0805">Transcription regulation</keyword>
<dbReference type="GO" id="GO:0008270">
    <property type="term" value="F:zinc ion binding"/>
    <property type="evidence" value="ECO:0007669"/>
    <property type="project" value="InterPro"/>
</dbReference>
<reference evidence="6 7" key="1">
    <citation type="journal article" date="2016" name="BMC Genomics">
        <title>Comparative genomic and transcriptomic analyses of the Fuzhuan brick tea-fermentation fungus Aspergillus cristatus.</title>
        <authorList>
            <person name="Ge Y."/>
            <person name="Wang Y."/>
            <person name="Liu Y."/>
            <person name="Tan Y."/>
            <person name="Ren X."/>
            <person name="Zhang X."/>
            <person name="Hyde K.D."/>
            <person name="Liu Y."/>
            <person name="Liu Z."/>
        </authorList>
    </citation>
    <scope>NUCLEOTIDE SEQUENCE [LARGE SCALE GENOMIC DNA]</scope>
    <source>
        <strain evidence="6 7">GZAAS20.1005</strain>
    </source>
</reference>
<dbReference type="InterPro" id="IPR036864">
    <property type="entry name" value="Zn2-C6_fun-type_DNA-bd_sf"/>
</dbReference>
<dbReference type="InterPro" id="IPR012349">
    <property type="entry name" value="Split_barrel_FMN-bd"/>
</dbReference>
<dbReference type="SMART" id="SM00066">
    <property type="entry name" value="GAL4"/>
    <property type="match status" value="1"/>
</dbReference>
<keyword evidence="4" id="KW-0539">Nucleus</keyword>
<dbReference type="Gene3D" id="4.10.240.10">
    <property type="entry name" value="Zn(2)-C6 fungal-type DNA-binding domain"/>
    <property type="match status" value="1"/>
</dbReference>
<organism evidence="6 7">
    <name type="scientific">Aspergillus cristatus</name>
    <name type="common">Chinese Fuzhuan brick tea-fermentation fungus</name>
    <name type="synonym">Eurotium cristatum</name>
    <dbReference type="NCBI Taxonomy" id="573508"/>
    <lineage>
        <taxon>Eukaryota</taxon>
        <taxon>Fungi</taxon>
        <taxon>Dikarya</taxon>
        <taxon>Ascomycota</taxon>
        <taxon>Pezizomycotina</taxon>
        <taxon>Eurotiomycetes</taxon>
        <taxon>Eurotiomycetidae</taxon>
        <taxon>Eurotiales</taxon>
        <taxon>Aspergillaceae</taxon>
        <taxon>Aspergillus</taxon>
        <taxon>Aspergillus subgen. Aspergillus</taxon>
    </lineage>
</organism>
<evidence type="ECO:0000256" key="4">
    <source>
        <dbReference type="ARBA" id="ARBA00023242"/>
    </source>
</evidence>
<dbReference type="SUPFAM" id="SSF50475">
    <property type="entry name" value="FMN-binding split barrel"/>
    <property type="match status" value="1"/>
</dbReference>
<feature type="domain" description="Zn(2)-C6 fungal-type" evidence="5">
    <location>
        <begin position="281"/>
        <end position="311"/>
    </location>
</feature>
<evidence type="ECO:0000313" key="6">
    <source>
        <dbReference type="EMBL" id="ODM18209.1"/>
    </source>
</evidence>
<evidence type="ECO:0000256" key="2">
    <source>
        <dbReference type="ARBA" id="ARBA00023125"/>
    </source>
</evidence>
<evidence type="ECO:0000259" key="5">
    <source>
        <dbReference type="PROSITE" id="PS50048"/>
    </source>
</evidence>
<name>A0A1E3BB94_ASPCR</name>
<dbReference type="InterPro" id="IPR001138">
    <property type="entry name" value="Zn2Cys6_DnaBD"/>
</dbReference>
<dbReference type="InterPro" id="IPR007396">
    <property type="entry name" value="TR_PAI2-type"/>
</dbReference>
<protein>
    <recommendedName>
        <fullName evidence="5">Zn(2)-C6 fungal-type domain-containing protein</fullName>
    </recommendedName>
</protein>
<dbReference type="VEuPathDB" id="FungiDB:SI65_06080"/>
<evidence type="ECO:0000313" key="7">
    <source>
        <dbReference type="Proteomes" id="UP000094569"/>
    </source>
</evidence>
<dbReference type="CDD" id="cd00067">
    <property type="entry name" value="GAL4"/>
    <property type="match status" value="1"/>
</dbReference>
<dbReference type="InterPro" id="IPR021858">
    <property type="entry name" value="Fun_TF"/>
</dbReference>
<dbReference type="Pfam" id="PF11951">
    <property type="entry name" value="Fungal_trans_2"/>
    <property type="match status" value="1"/>
</dbReference>
<dbReference type="PANTHER" id="PTHR35802">
    <property type="entry name" value="PROTEASE SYNTHASE AND SPORULATION PROTEIN PAI 2"/>
    <property type="match status" value="1"/>
</dbReference>
<proteinExistence type="predicted"/>
<evidence type="ECO:0000256" key="3">
    <source>
        <dbReference type="ARBA" id="ARBA00023163"/>
    </source>
</evidence>